<keyword evidence="4 6" id="KW-1133">Transmembrane helix</keyword>
<feature type="transmembrane region" description="Helical" evidence="6">
    <location>
        <begin position="421"/>
        <end position="444"/>
    </location>
</feature>
<dbReference type="Proteomes" id="UP000602759">
    <property type="component" value="Unassembled WGS sequence"/>
</dbReference>
<gene>
    <name evidence="9" type="ORF">H8B06_15085</name>
</gene>
<evidence type="ECO:0000256" key="1">
    <source>
        <dbReference type="ARBA" id="ARBA00004651"/>
    </source>
</evidence>
<dbReference type="EMBL" id="JACOIK010000010">
    <property type="protein sequence ID" value="MBD1434161.1"/>
    <property type="molecule type" value="Genomic_DNA"/>
</dbReference>
<feature type="domain" description="ABC3 transporter permease C-terminal" evidence="7">
    <location>
        <begin position="678"/>
        <end position="791"/>
    </location>
</feature>
<dbReference type="RefSeq" id="WP_190995074.1">
    <property type="nucleotide sequence ID" value="NZ_JACOIK010000010.1"/>
</dbReference>
<evidence type="ECO:0000256" key="5">
    <source>
        <dbReference type="ARBA" id="ARBA00023136"/>
    </source>
</evidence>
<proteinExistence type="predicted"/>
<feature type="transmembrane region" description="Helical" evidence="6">
    <location>
        <begin position="763"/>
        <end position="785"/>
    </location>
</feature>
<accession>A0ABR7YSJ2</accession>
<dbReference type="InterPro" id="IPR050250">
    <property type="entry name" value="Macrolide_Exporter_MacB"/>
</dbReference>
<evidence type="ECO:0000256" key="3">
    <source>
        <dbReference type="ARBA" id="ARBA00022692"/>
    </source>
</evidence>
<dbReference type="PANTHER" id="PTHR30572:SF18">
    <property type="entry name" value="ABC-TYPE MACROLIDE FAMILY EXPORT SYSTEM PERMEASE COMPONENT 2"/>
    <property type="match status" value="1"/>
</dbReference>
<protein>
    <submittedName>
        <fullName evidence="9">ABC transporter permease</fullName>
    </submittedName>
</protein>
<reference evidence="9 10" key="1">
    <citation type="submission" date="2020-08" db="EMBL/GenBank/DDBJ databases">
        <title>Sphingobacterium sp. DN00404 isolated from aquaculture water.</title>
        <authorList>
            <person name="Zhang M."/>
        </authorList>
    </citation>
    <scope>NUCLEOTIDE SEQUENCE [LARGE SCALE GENOMIC DNA]</scope>
    <source>
        <strain evidence="9 10">DN00404</strain>
    </source>
</reference>
<evidence type="ECO:0000313" key="10">
    <source>
        <dbReference type="Proteomes" id="UP000602759"/>
    </source>
</evidence>
<keyword evidence="10" id="KW-1185">Reference proteome</keyword>
<dbReference type="InterPro" id="IPR003838">
    <property type="entry name" value="ABC3_permease_C"/>
</dbReference>
<evidence type="ECO:0000256" key="4">
    <source>
        <dbReference type="ARBA" id="ARBA00022989"/>
    </source>
</evidence>
<feature type="transmembrane region" description="Helical" evidence="6">
    <location>
        <begin position="676"/>
        <end position="701"/>
    </location>
</feature>
<feature type="transmembrane region" description="Helical" evidence="6">
    <location>
        <begin position="375"/>
        <end position="400"/>
    </location>
</feature>
<comment type="caution">
    <text evidence="9">The sequence shown here is derived from an EMBL/GenBank/DDBJ whole genome shotgun (WGS) entry which is preliminary data.</text>
</comment>
<organism evidence="9 10">
    <name type="scientific">Sphingobacterium micropteri</name>
    <dbReference type="NCBI Taxonomy" id="2763501"/>
    <lineage>
        <taxon>Bacteria</taxon>
        <taxon>Pseudomonadati</taxon>
        <taxon>Bacteroidota</taxon>
        <taxon>Sphingobacteriia</taxon>
        <taxon>Sphingobacteriales</taxon>
        <taxon>Sphingobacteriaceae</taxon>
        <taxon>Sphingobacterium</taxon>
    </lineage>
</organism>
<keyword evidence="2" id="KW-1003">Cell membrane</keyword>
<feature type="transmembrane region" description="Helical" evidence="6">
    <location>
        <begin position="731"/>
        <end position="751"/>
    </location>
</feature>
<feature type="transmembrane region" description="Helical" evidence="6">
    <location>
        <begin position="327"/>
        <end position="355"/>
    </location>
</feature>
<feature type="transmembrane region" description="Helical" evidence="6">
    <location>
        <begin position="282"/>
        <end position="306"/>
    </location>
</feature>
<keyword evidence="5 6" id="KW-0472">Membrane</keyword>
<evidence type="ECO:0000259" key="7">
    <source>
        <dbReference type="Pfam" id="PF02687"/>
    </source>
</evidence>
<keyword evidence="3 6" id="KW-0812">Transmembrane</keyword>
<dbReference type="Pfam" id="PF02687">
    <property type="entry name" value="FtsX"/>
    <property type="match status" value="2"/>
</dbReference>
<dbReference type="Pfam" id="PF12704">
    <property type="entry name" value="MacB_PCD"/>
    <property type="match status" value="2"/>
</dbReference>
<evidence type="ECO:0000256" key="6">
    <source>
        <dbReference type="SAM" id="Phobius"/>
    </source>
</evidence>
<evidence type="ECO:0000313" key="9">
    <source>
        <dbReference type="EMBL" id="MBD1434161.1"/>
    </source>
</evidence>
<comment type="subcellular location">
    <subcellularLocation>
        <location evidence="1">Cell membrane</location>
        <topology evidence="1">Multi-pass membrane protein</topology>
    </subcellularLocation>
</comment>
<feature type="domain" description="MacB-like periplasmic core" evidence="8">
    <location>
        <begin position="435"/>
        <end position="600"/>
    </location>
</feature>
<evidence type="ECO:0000259" key="8">
    <source>
        <dbReference type="Pfam" id="PF12704"/>
    </source>
</evidence>
<feature type="domain" description="MacB-like periplasmic core" evidence="8">
    <location>
        <begin position="20"/>
        <end position="233"/>
    </location>
</feature>
<name>A0ABR7YSJ2_9SPHI</name>
<dbReference type="PANTHER" id="PTHR30572">
    <property type="entry name" value="MEMBRANE COMPONENT OF TRANSPORTER-RELATED"/>
    <property type="match status" value="1"/>
</dbReference>
<feature type="domain" description="ABC3 transporter permease C-terminal" evidence="7">
    <location>
        <begin position="287"/>
        <end position="404"/>
    </location>
</feature>
<feature type="transmembrane region" description="Helical" evidence="6">
    <location>
        <begin position="21"/>
        <end position="41"/>
    </location>
</feature>
<evidence type="ECO:0000256" key="2">
    <source>
        <dbReference type="ARBA" id="ARBA00022475"/>
    </source>
</evidence>
<dbReference type="InterPro" id="IPR025857">
    <property type="entry name" value="MacB_PCD"/>
</dbReference>
<sequence>MIKNYIKFTFRTLWKNKGYSVINILGLSVGLTSFLIILLYLNYELSYDRWDPGLENVFKVSLRDTEDDISPNTQAPLAALLRENVSQIETATKISTDVSFEMPLSVEEKVISQSGVISADSLFFSVFPYKIIDGDGVNPLQKPNAMVISEEIAIKLFGQESPIGKTVKVFNSFDREVTAVMEHPHGPTHLNIQIVYRSPYETDNYHWQNWSFYTYIKTKNHISSEEVESAIDRIYYTDRLMKEKNITYEEFRKSEIREKLFVDAVHDIHNFPKYGNSNMANISILLVLASLLLFAGAINFSNLSIASSLKRAKEVGVKKVLGSSQAGLFWQFMGEIAIQCVIALNISFLLLHIALPYFNREFHIPLHLFGPSFSWSLLIQVLLCLIAVTIISGLYPAVFLARYNTTKVLKGDYSRGKQGQALRNGLIVIQFSVATFFIIGIIIVTRQLNYMQQFDKGFSGEQVLRIQALMMKTREDNFEQVRNNLLSITGVQAVAKTTKVPGDQFSDTSTMNFKYKGNLHRLGSVKVSKDYFGTLDINLIDGRLFTDSHPDQHTRSAIINETAAKKLGLQYAGGAYITYPDCDSIPMEIVGIVKDFNVLGLEQQIQPTVFTIGNDACMFQSGGAILVKLTGGDIGKQISAIEQLWKSIEPGFGIRYAFLDENFQQLFANHVRLQRIVFFFGLTAVAIAVIGLFALTAFLTGRRIKEISIRKILGANTVDLNFLLGKDFMRLITISVLVAVPLGWWAADIWLQNFAYRISLNGWLFTLAATSVLIIAACTIFINVLKVSRTNSAKNLRDD</sequence>